<evidence type="ECO:0000259" key="17">
    <source>
        <dbReference type="SMART" id="SM00235"/>
    </source>
</evidence>
<evidence type="ECO:0000256" key="6">
    <source>
        <dbReference type="ARBA" id="ARBA00022729"/>
    </source>
</evidence>
<evidence type="ECO:0000256" key="14">
    <source>
        <dbReference type="PIRSR" id="PIRSR621190-2"/>
    </source>
</evidence>
<dbReference type="Proteomes" id="UP001064489">
    <property type="component" value="Chromosome 13"/>
</dbReference>
<dbReference type="InterPro" id="IPR024079">
    <property type="entry name" value="MetalloPept_cat_dom_sf"/>
</dbReference>
<keyword evidence="3" id="KW-0336">GPI-anchor</keyword>
<dbReference type="GO" id="GO:0030198">
    <property type="term" value="P:extracellular matrix organization"/>
    <property type="evidence" value="ECO:0007669"/>
    <property type="project" value="TreeGrafter"/>
</dbReference>
<dbReference type="GO" id="GO:0030574">
    <property type="term" value="P:collagen catabolic process"/>
    <property type="evidence" value="ECO:0007669"/>
    <property type="project" value="TreeGrafter"/>
</dbReference>
<feature type="binding site" evidence="14">
    <location>
        <position position="220"/>
    </location>
    <ligand>
        <name>Zn(2+)</name>
        <dbReference type="ChEBI" id="CHEBI:29105"/>
        <label>1</label>
    </ligand>
</feature>
<keyword evidence="6 16" id="KW-0732">Signal</keyword>
<feature type="binding site" evidence="14">
    <location>
        <position position="245"/>
    </location>
    <ligand>
        <name>Zn(2+)</name>
        <dbReference type="ChEBI" id="CHEBI:29105"/>
        <label>1</label>
    </ligand>
</feature>
<feature type="binding site" evidence="14">
    <location>
        <position position="247"/>
    </location>
    <ligand>
        <name>Ca(2+)</name>
        <dbReference type="ChEBI" id="CHEBI:29108"/>
        <label>3</label>
    </ligand>
</feature>
<evidence type="ECO:0000313" key="18">
    <source>
        <dbReference type="EMBL" id="KAI9197941.1"/>
    </source>
</evidence>
<dbReference type="GO" id="GO:0008270">
    <property type="term" value="F:zinc ion binding"/>
    <property type="evidence" value="ECO:0007669"/>
    <property type="project" value="InterPro"/>
</dbReference>
<feature type="binding site" evidence="14">
    <location>
        <position position="287"/>
    </location>
    <ligand>
        <name>Zn(2+)</name>
        <dbReference type="ChEBI" id="CHEBI:29105"/>
        <label>2</label>
        <note>catalytic</note>
    </ligand>
</feature>
<feature type="chain" id="PRO_5042295981" description="Peptidase metallopeptidase domain-containing protein" evidence="16">
    <location>
        <begin position="28"/>
        <end position="313"/>
    </location>
</feature>
<dbReference type="SUPFAM" id="SSF55486">
    <property type="entry name" value="Metalloproteases ('zincins'), catalytic domain"/>
    <property type="match status" value="1"/>
</dbReference>
<dbReference type="GO" id="GO:0004222">
    <property type="term" value="F:metalloendopeptidase activity"/>
    <property type="evidence" value="ECO:0007669"/>
    <property type="project" value="InterPro"/>
</dbReference>
<dbReference type="GO" id="GO:0098552">
    <property type="term" value="C:side of membrane"/>
    <property type="evidence" value="ECO:0007669"/>
    <property type="project" value="UniProtKB-KW"/>
</dbReference>
<evidence type="ECO:0000256" key="9">
    <source>
        <dbReference type="ARBA" id="ARBA00023049"/>
    </source>
</evidence>
<evidence type="ECO:0000256" key="11">
    <source>
        <dbReference type="ARBA" id="ARBA00023180"/>
    </source>
</evidence>
<dbReference type="GO" id="GO:0006508">
    <property type="term" value="P:proteolysis"/>
    <property type="evidence" value="ECO:0007669"/>
    <property type="project" value="UniProtKB-KW"/>
</dbReference>
<dbReference type="PRINTS" id="PR00138">
    <property type="entry name" value="MATRIXIN"/>
</dbReference>
<keyword evidence="7" id="KW-0378">Hydrolase</keyword>
<keyword evidence="3" id="KW-0449">Lipoprotein</keyword>
<dbReference type="GO" id="GO:0031012">
    <property type="term" value="C:extracellular matrix"/>
    <property type="evidence" value="ECO:0007669"/>
    <property type="project" value="InterPro"/>
</dbReference>
<evidence type="ECO:0000256" key="15">
    <source>
        <dbReference type="PIRSR" id="PIRSR621190-5"/>
    </source>
</evidence>
<dbReference type="InterPro" id="IPR001818">
    <property type="entry name" value="Pept_M10_metallopeptidase"/>
</dbReference>
<dbReference type="SMART" id="SM00235">
    <property type="entry name" value="ZnMc"/>
    <property type="match status" value="1"/>
</dbReference>
<dbReference type="CDD" id="cd04278">
    <property type="entry name" value="ZnMc_MMP"/>
    <property type="match status" value="1"/>
</dbReference>
<feature type="signal peptide" evidence="16">
    <location>
        <begin position="1"/>
        <end position="27"/>
    </location>
</feature>
<evidence type="ECO:0000256" key="10">
    <source>
        <dbReference type="ARBA" id="ARBA00023145"/>
    </source>
</evidence>
<keyword evidence="3" id="KW-0472">Membrane</keyword>
<evidence type="ECO:0000256" key="12">
    <source>
        <dbReference type="PIRSR" id="PIRSR001191-1"/>
    </source>
</evidence>
<keyword evidence="8 13" id="KW-0862">Zinc</keyword>
<dbReference type="InterPro" id="IPR006026">
    <property type="entry name" value="Peptidase_Metallo"/>
</dbReference>
<dbReference type="Pfam" id="PF00413">
    <property type="entry name" value="Peptidase_M10"/>
    <property type="match status" value="1"/>
</dbReference>
<keyword evidence="11" id="KW-0325">Glycoprotein</keyword>
<keyword evidence="4" id="KW-0645">Protease</keyword>
<comment type="caution">
    <text evidence="18">The sequence shown here is derived from an EMBL/GenBank/DDBJ whole genome shotgun (WGS) entry which is preliminary data.</text>
</comment>
<feature type="binding site" evidence="14">
    <location>
        <position position="228"/>
    </location>
    <ligand>
        <name>Ca(2+)</name>
        <dbReference type="ChEBI" id="CHEBI:29108"/>
        <label>3</label>
    </ligand>
</feature>
<feature type="binding site" evidence="14">
    <location>
        <position position="250"/>
    </location>
    <ligand>
        <name>Ca(2+)</name>
        <dbReference type="ChEBI" id="CHEBI:29108"/>
        <label>3</label>
    </ligand>
</feature>
<dbReference type="SUPFAM" id="SSF47090">
    <property type="entry name" value="PGBD-like"/>
    <property type="match status" value="1"/>
</dbReference>
<name>A0AAD5JEY4_ACENE</name>
<feature type="binding site" evidence="14">
    <location>
        <position position="227"/>
    </location>
    <ligand>
        <name>Ca(2+)</name>
        <dbReference type="ChEBI" id="CHEBI:29108"/>
        <label>3</label>
    </ligand>
</feature>
<feature type="domain" description="Peptidase metallopeptidase" evidence="17">
    <location>
        <begin position="158"/>
        <end position="313"/>
    </location>
</feature>
<comment type="cofactor">
    <cofactor evidence="14">
        <name>Ca(2+)</name>
        <dbReference type="ChEBI" id="CHEBI:29108"/>
    </cofactor>
    <text evidence="14">Can bind about 5 Ca(2+) ions per subunit.</text>
</comment>
<evidence type="ECO:0000256" key="8">
    <source>
        <dbReference type="ARBA" id="ARBA00022833"/>
    </source>
</evidence>
<feature type="active site" evidence="12">
    <location>
        <position position="270"/>
    </location>
</feature>
<keyword evidence="19" id="KW-1185">Reference proteome</keyword>
<evidence type="ECO:0000256" key="7">
    <source>
        <dbReference type="ARBA" id="ARBA00022801"/>
    </source>
</evidence>
<keyword evidence="5 13" id="KW-0479">Metal-binding</keyword>
<dbReference type="PANTHER" id="PTHR10201:SF213">
    <property type="entry name" value="METALLOENDOPROTEINASE 2-MMP-LIKE"/>
    <property type="match status" value="1"/>
</dbReference>
<keyword evidence="14" id="KW-0106">Calcium</keyword>
<dbReference type="Gene3D" id="3.40.390.10">
    <property type="entry name" value="Collagenase (Catalytic Domain)"/>
    <property type="match status" value="1"/>
</dbReference>
<feature type="binding site" evidence="13">
    <location>
        <position position="273"/>
    </location>
    <ligand>
        <name>Zn(2+)</name>
        <dbReference type="ChEBI" id="CHEBI:29105"/>
        <label>2</label>
        <note>catalytic</note>
    </ligand>
</feature>
<feature type="binding site" evidence="13">
    <location>
        <position position="269"/>
    </location>
    <ligand>
        <name>Zn(2+)</name>
        <dbReference type="ChEBI" id="CHEBI:29105"/>
        <label>2</label>
        <note>catalytic</note>
    </ligand>
</feature>
<dbReference type="InterPro" id="IPR036365">
    <property type="entry name" value="PGBD-like_sf"/>
</dbReference>
<organism evidence="18 19">
    <name type="scientific">Acer negundo</name>
    <name type="common">Box elder</name>
    <dbReference type="NCBI Taxonomy" id="4023"/>
    <lineage>
        <taxon>Eukaryota</taxon>
        <taxon>Viridiplantae</taxon>
        <taxon>Streptophyta</taxon>
        <taxon>Embryophyta</taxon>
        <taxon>Tracheophyta</taxon>
        <taxon>Spermatophyta</taxon>
        <taxon>Magnoliopsida</taxon>
        <taxon>eudicotyledons</taxon>
        <taxon>Gunneridae</taxon>
        <taxon>Pentapetalae</taxon>
        <taxon>rosids</taxon>
        <taxon>malvids</taxon>
        <taxon>Sapindales</taxon>
        <taxon>Sapindaceae</taxon>
        <taxon>Hippocastanoideae</taxon>
        <taxon>Acereae</taxon>
        <taxon>Acer</taxon>
    </lineage>
</organism>
<evidence type="ECO:0000256" key="5">
    <source>
        <dbReference type="ARBA" id="ARBA00022723"/>
    </source>
</evidence>
<evidence type="ECO:0000256" key="1">
    <source>
        <dbReference type="ARBA" id="ARBA00004471"/>
    </source>
</evidence>
<dbReference type="Pfam" id="PF01471">
    <property type="entry name" value="PG_binding_1"/>
    <property type="match status" value="1"/>
</dbReference>
<protein>
    <recommendedName>
        <fullName evidence="17">Peptidase metallopeptidase domain-containing protein</fullName>
    </recommendedName>
</protein>
<dbReference type="PANTHER" id="PTHR10201">
    <property type="entry name" value="MATRIX METALLOPROTEINASE"/>
    <property type="match status" value="1"/>
</dbReference>
<sequence length="313" mass="35171">MASKYFSLFSMAFLVLLSLLFAHSILAVDTEKKSPVEFMKHLQGCHKGEKVRDLLQLKKYLEKFGYLDYKNAKNLTHENDDYFDELLESAIKTYQLNFHVQSSGVLDSKTLSEMAKPRCGVADIVNGINWMKSREKSHYNHGSGRPFHTVSHYTFFPGSPRWPAGQTFLTYAFLPGTRSDALEPVARAFQTWQANTHFRFTRVQDFRNANINIGFASGDHGDGYPFDGPGRTLAHAFSPTDGRFHYDAAEPWAVGAVRGSFDLETVALHEIGHLLGLGHSQVQGAIMWPNIPAGTTKGLHRDDIEGIRALYKV</sequence>
<dbReference type="InterPro" id="IPR021190">
    <property type="entry name" value="Pept_M10A"/>
</dbReference>
<feature type="binding site" evidence="14">
    <location>
        <position position="222"/>
    </location>
    <ligand>
        <name>Zn(2+)</name>
        <dbReference type="ChEBI" id="CHEBI:29105"/>
        <label>1</label>
    </ligand>
</feature>
<dbReference type="InterPro" id="IPR033739">
    <property type="entry name" value="M10A_MMP"/>
</dbReference>
<feature type="short sequence motif" description="Cysteine switch" evidence="15">
    <location>
        <begin position="117"/>
        <end position="150"/>
    </location>
</feature>
<evidence type="ECO:0000256" key="3">
    <source>
        <dbReference type="ARBA" id="ARBA00022622"/>
    </source>
</evidence>
<comment type="subcellular location">
    <subcellularLocation>
        <location evidence="1">Cell membrane</location>
        <topology evidence="1">Lipid-anchor</topology>
        <topology evidence="1">GPI-anchor</topology>
        <orientation evidence="1">Extracellular side</orientation>
    </subcellularLocation>
</comment>
<evidence type="ECO:0000256" key="2">
    <source>
        <dbReference type="ARBA" id="ARBA00009614"/>
    </source>
</evidence>
<keyword evidence="10" id="KW-0865">Zymogen</keyword>
<dbReference type="GO" id="GO:0005886">
    <property type="term" value="C:plasma membrane"/>
    <property type="evidence" value="ECO:0007669"/>
    <property type="project" value="UniProtKB-SubCell"/>
</dbReference>
<accession>A0AAD5JEY4</accession>
<evidence type="ECO:0000313" key="19">
    <source>
        <dbReference type="Proteomes" id="UP001064489"/>
    </source>
</evidence>
<evidence type="ECO:0000256" key="16">
    <source>
        <dbReference type="SAM" id="SignalP"/>
    </source>
</evidence>
<evidence type="ECO:0000256" key="13">
    <source>
        <dbReference type="PIRSR" id="PIRSR001191-2"/>
    </source>
</evidence>
<keyword evidence="9" id="KW-0482">Metalloprotease</keyword>
<dbReference type="FunFam" id="3.40.390.10:FF:000018">
    <property type="entry name" value="Metalloendoproteinase 1"/>
    <property type="match status" value="1"/>
</dbReference>
<proteinExistence type="inferred from homology"/>
<gene>
    <name evidence="18" type="ORF">LWI28_007175</name>
</gene>
<feature type="binding site" description="in inhibited form" evidence="14">
    <location>
        <position position="119"/>
    </location>
    <ligand>
        <name>Zn(2+)</name>
        <dbReference type="ChEBI" id="CHEBI:29105"/>
        <label>2</label>
        <note>catalytic</note>
    </ligand>
</feature>
<reference evidence="18 19" key="1">
    <citation type="journal article" date="2022" name="Plant J.">
        <title>Strategies of tolerance reflected in two North American maple genomes.</title>
        <authorList>
            <person name="McEvoy S.L."/>
            <person name="Sezen U.U."/>
            <person name="Trouern-Trend A."/>
            <person name="McMahon S.M."/>
            <person name="Schaberg P.G."/>
            <person name="Yang J."/>
            <person name="Wegrzyn J.L."/>
            <person name="Swenson N.G."/>
        </authorList>
    </citation>
    <scope>NUCLEOTIDE SEQUENCE [LARGE SCALE GENOMIC DNA]</scope>
    <source>
        <strain evidence="18">91603</strain>
    </source>
</reference>
<dbReference type="InterPro" id="IPR002477">
    <property type="entry name" value="Peptidoglycan-bd-like"/>
</dbReference>
<feature type="binding site" evidence="14">
    <location>
        <position position="250"/>
    </location>
    <ligand>
        <name>Ca(2+)</name>
        <dbReference type="ChEBI" id="CHEBI:29108"/>
        <label>1</label>
    </ligand>
</feature>
<evidence type="ECO:0000256" key="4">
    <source>
        <dbReference type="ARBA" id="ARBA00022670"/>
    </source>
</evidence>
<dbReference type="EMBL" id="JAJSOW010000002">
    <property type="protein sequence ID" value="KAI9197941.1"/>
    <property type="molecule type" value="Genomic_DNA"/>
</dbReference>
<dbReference type="AlphaFoldDB" id="A0AAD5JEY4"/>
<comment type="cofactor">
    <cofactor evidence="14">
        <name>Zn(2+)</name>
        <dbReference type="ChEBI" id="CHEBI:29105"/>
    </cofactor>
    <text evidence="14">Binds 2 Zn(2+) ions per subunit.</text>
</comment>
<feature type="binding site" evidence="14">
    <location>
        <position position="235"/>
    </location>
    <ligand>
        <name>Zn(2+)</name>
        <dbReference type="ChEBI" id="CHEBI:29105"/>
        <label>1</label>
    </ligand>
</feature>
<feature type="binding site" evidence="13">
    <location>
        <position position="279"/>
    </location>
    <ligand>
        <name>Zn(2+)</name>
        <dbReference type="ChEBI" id="CHEBI:29105"/>
        <label>2</label>
        <note>catalytic</note>
    </ligand>
</feature>
<comment type="similarity">
    <text evidence="2">Belongs to the peptidase M10A family. Matrix metalloproteinases (MMPs) subfamily.</text>
</comment>
<dbReference type="PIRSF" id="PIRSF001191">
    <property type="entry name" value="Peptidase_M10A_matrix"/>
    <property type="match status" value="1"/>
</dbReference>